<name>A0ABQ6ZDN1_9GAMM</name>
<sequence length="185" mass="19685">MQGTVDARRAYARATCYCRDCQAYARHLGQPGVMDAQGGTDIIAMNPDAVTFTAGEEHIAGLCLREGGLLRWYAGCCRTPLGNTPRHGHVAYVGVVAACLPDAQQRDAAFGPRDRIVLNAGAALGDVRPTPFAVIGGGLRIAAGVVTAKLRRQAPSLFFDMSGQPHRTAHPLSARDRRPARPEPA</sequence>
<evidence type="ECO:0000256" key="1">
    <source>
        <dbReference type="SAM" id="MobiDB-lite"/>
    </source>
</evidence>
<dbReference type="Proteomes" id="UP000781710">
    <property type="component" value="Unassembled WGS sequence"/>
</dbReference>
<dbReference type="EMBL" id="PDWW01000028">
    <property type="protein sequence ID" value="KAF1723412.1"/>
    <property type="molecule type" value="Genomic_DNA"/>
</dbReference>
<protein>
    <submittedName>
        <fullName evidence="2">Uncharacterized protein</fullName>
    </submittedName>
</protein>
<accession>A0ABQ6ZDN1</accession>
<feature type="region of interest" description="Disordered" evidence="1">
    <location>
        <begin position="160"/>
        <end position="185"/>
    </location>
</feature>
<dbReference type="Pfam" id="PF19648">
    <property type="entry name" value="DUF6151"/>
    <property type="match status" value="1"/>
</dbReference>
<keyword evidence="3" id="KW-1185">Reference proteome</keyword>
<proteinExistence type="predicted"/>
<evidence type="ECO:0000313" key="2">
    <source>
        <dbReference type="EMBL" id="KAF1723412.1"/>
    </source>
</evidence>
<gene>
    <name evidence="2" type="ORF">CSC78_16000</name>
</gene>
<comment type="caution">
    <text evidence="2">The sequence shown here is derived from an EMBL/GenBank/DDBJ whole genome shotgun (WGS) entry which is preliminary data.</text>
</comment>
<organism evidence="2 3">
    <name type="scientific">Pseudoxanthomonas japonensis</name>
    <dbReference type="NCBI Taxonomy" id="69284"/>
    <lineage>
        <taxon>Bacteria</taxon>
        <taxon>Pseudomonadati</taxon>
        <taxon>Pseudomonadota</taxon>
        <taxon>Gammaproteobacteria</taxon>
        <taxon>Lysobacterales</taxon>
        <taxon>Lysobacteraceae</taxon>
        <taxon>Pseudoxanthomonas</taxon>
    </lineage>
</organism>
<reference evidence="2 3" key="1">
    <citation type="submission" date="2017-10" db="EMBL/GenBank/DDBJ databases">
        <title>Whole genome sequencing of members of genus Pseudoxanthomonas.</title>
        <authorList>
            <person name="Kumar S."/>
            <person name="Bansal K."/>
            <person name="Kaur A."/>
            <person name="Patil P."/>
            <person name="Sharma S."/>
            <person name="Patil P.B."/>
        </authorList>
    </citation>
    <scope>NUCLEOTIDE SEQUENCE [LARGE SCALE GENOMIC DNA]</scope>
    <source>
        <strain evidence="2 3">DSM 17109</strain>
    </source>
</reference>
<feature type="compositionally biased region" description="Basic and acidic residues" evidence="1">
    <location>
        <begin position="173"/>
        <end position="185"/>
    </location>
</feature>
<evidence type="ECO:0000313" key="3">
    <source>
        <dbReference type="Proteomes" id="UP000781710"/>
    </source>
</evidence>
<dbReference type="InterPro" id="IPR046149">
    <property type="entry name" value="DUF6151"/>
</dbReference>